<protein>
    <submittedName>
        <fullName evidence="1">9180_t:CDS:1</fullName>
    </submittedName>
</protein>
<dbReference type="Proteomes" id="UP000789525">
    <property type="component" value="Unassembled WGS sequence"/>
</dbReference>
<evidence type="ECO:0000313" key="2">
    <source>
        <dbReference type="Proteomes" id="UP000789525"/>
    </source>
</evidence>
<proteinExistence type="predicted"/>
<comment type="caution">
    <text evidence="1">The sequence shown here is derived from an EMBL/GenBank/DDBJ whole genome shotgun (WGS) entry which is preliminary data.</text>
</comment>
<organism evidence="1 2">
    <name type="scientific">Acaulospora colombiana</name>
    <dbReference type="NCBI Taxonomy" id="27376"/>
    <lineage>
        <taxon>Eukaryota</taxon>
        <taxon>Fungi</taxon>
        <taxon>Fungi incertae sedis</taxon>
        <taxon>Mucoromycota</taxon>
        <taxon>Glomeromycotina</taxon>
        <taxon>Glomeromycetes</taxon>
        <taxon>Diversisporales</taxon>
        <taxon>Acaulosporaceae</taxon>
        <taxon>Acaulospora</taxon>
    </lineage>
</organism>
<evidence type="ECO:0000313" key="1">
    <source>
        <dbReference type="EMBL" id="CAG8590455.1"/>
    </source>
</evidence>
<reference evidence="1" key="1">
    <citation type="submission" date="2021-06" db="EMBL/GenBank/DDBJ databases">
        <authorList>
            <person name="Kallberg Y."/>
            <person name="Tangrot J."/>
            <person name="Rosling A."/>
        </authorList>
    </citation>
    <scope>NUCLEOTIDE SEQUENCE</scope>
    <source>
        <strain evidence="1">CL356</strain>
    </source>
</reference>
<name>A0ACA9MG83_9GLOM</name>
<accession>A0ACA9MG83</accession>
<keyword evidence="2" id="KW-1185">Reference proteome</keyword>
<sequence>MTQGLISIGFGSSILFSSNEAHDQAEPDSSTFQPFKTMNSVLVQRLSEALDSIPEDSNALVGALTKALCCKPHFHGGFSSRVLGLKCSIDINRLIHPSTANSTVSIAQPNAITPRILIISVSPDLSASYIPIMNSIFCAQKLKVVLDVCKIYGPDTVFLQQAAHLTGGSYINVRQRDALLQYLMVGSLRLMPGQLLITHIIDKFSLPFRRAVFGFFSAVVCW</sequence>
<gene>
    <name evidence="1" type="ORF">ACOLOM_LOCUS6301</name>
</gene>
<dbReference type="EMBL" id="CAJVPT010012801">
    <property type="protein sequence ID" value="CAG8590455.1"/>
    <property type="molecule type" value="Genomic_DNA"/>
</dbReference>
<feature type="non-terminal residue" evidence="1">
    <location>
        <position position="222"/>
    </location>
</feature>